<dbReference type="PANTHER" id="PTHR38743">
    <property type="entry name" value="SIMILAR TO GLYOXYLASE I FAMILY PROTEIN"/>
    <property type="match status" value="1"/>
</dbReference>
<dbReference type="Pfam" id="PF25191">
    <property type="entry name" value="DUF7832"/>
    <property type="match status" value="1"/>
</dbReference>
<dbReference type="Pfam" id="PF14568">
    <property type="entry name" value="SUKH_6"/>
    <property type="match status" value="1"/>
</dbReference>
<dbReference type="Proteomes" id="UP000220904">
    <property type="component" value="Unassembled WGS sequence"/>
</dbReference>
<feature type="compositionally biased region" description="Acidic residues" evidence="2">
    <location>
        <begin position="1293"/>
        <end position="1310"/>
    </location>
</feature>
<dbReference type="SMART" id="SM00860">
    <property type="entry name" value="SMI1_KNR4"/>
    <property type="match status" value="1"/>
</dbReference>
<dbReference type="Pfam" id="PF15583">
    <property type="entry name" value="Imm68"/>
    <property type="match status" value="1"/>
</dbReference>
<protein>
    <recommendedName>
        <fullName evidence="3">Knr4/Smi1-like domain-containing protein</fullName>
    </recommendedName>
</protein>
<keyword evidence="1" id="KW-0802">TPR repeat</keyword>
<evidence type="ECO:0000256" key="1">
    <source>
        <dbReference type="PROSITE-ProRule" id="PRU00339"/>
    </source>
</evidence>
<evidence type="ECO:0000313" key="5">
    <source>
        <dbReference type="Proteomes" id="UP000220904"/>
    </source>
</evidence>
<name>A0A2A7B7W5_9FIRM</name>
<dbReference type="Gene3D" id="1.25.40.10">
    <property type="entry name" value="Tetratricopeptide repeat domain"/>
    <property type="match status" value="2"/>
</dbReference>
<sequence length="1997" mass="229057">MGAWGIKALERDEGLDVLDILKNEYVPEHPVMDLGEMIELMKEEVMLGADFSQIDFLFDNTAMALAELYFQWKDNGKLDYDHEEAIWDKVTGFTASKEALAFLLRQLTDIKNEVPDEDGIREIVDLWKNEDSGEIAPAWLEHLNQLIDRLDSEQEARQMYIKKYWGNFIGGSDDSLNLVAFLEDQKKEEIPLSEIFAKIGLDKQNWNFHQTVEYLEFTHSDGVEMDFHFAIDVVTDLAAILLECSVSGSVNLQDLDEYNTSSRRIRITATPEEHDAMDKALADFVHAPLEYDISEMMGEDEITDMASQVEMLRKELYEASGRNRNYHVKAEDVKDLLPDWKGADGCIATNRITVEGCKVGYCYREEPDGGWDSGWRFTAGDESDEYMDDPNNAGIYKLNTICNDDPDIIPLLNTPAPCAFERDENGVFQQIKDWKPDEDEEDPDMDILKQCQKWHEEDKHQKIVDALEAISAEERTPEMDMELARAYNNLADSSEPEGRKLLHQALELMQSHEEELGDTYSWNFRMGYAYYYLDQEGRALRHFEKALELHPGDDPKLNTRQDMEELIDSCKKGISLPQFWECFRERTENCWETFAEMEAELRQMMDEDKDHTRGAELVAQMEGALNQAFDEISFEMGFNGEKHELILTPEGDKVKLFELIYFQKHAPKEVLEHWNILVGRQPVQNIGLRTNDGWEISGDDVQIWLEEQGENSFAISAYCEKLLPKLQEEEGRAWWMLTTLTDQVLGEISHMRYIDSFDVLEEPKAEPSFLLSQLPDKLREQGLELSTDPEAYLESYLGYKMEPKQDPDADWRLDVMAGSTCCVPLINGYLNADNDFMDDLHADGAVAGFFCYPLDTLREEEGSQKIFDFRDKLEEVLTGGDGSEVLTLTGGATGLYCGYVDFIAWDIQEALNMAKEFFEGTDIPWAIFHTFRREAGSVPLKQQDDGTETENQDDELDETLTGMDYIPYTQQNAESFFQQLEQWNDEDEYTRCIQALNAIPENWRNYRTAYALARALENYAIIGDHDEGTLKSKGDKALLRAIEVLESVREEGQDKAEWNMRMAYGYQYLYGQEEKAIPYAERWAELDPEDENAPAVIRECKAEIRKRQRSRKKKAKFVPGDTPFEGFDLTNFWDDNWYALKEYVSDPPSDELIASVEEELGYKLPAAYIWLMKQHNGGIPVNTCYPCDEPTCWSDDHVAITGIFGIGREKSCSLCGELGSQFMIAEWEYPAIGVAICDCPSAGHDMIFLDYRACGPQGEPAVVHVDQENDYKITHLADSFEEFIRGLEHESLYDPDEDAEDLEDDADEEETDHKGSFAGSVLLSKAEWDKEQLIRDLREEWGIVDEEPDEGDEDVENSDDAVVMRVGNMMLIVTLFHGHIPDNEAEINAENNYMWPEAVEVAKAHKAHIMVAVLGEEEKLLERGKLFTKAMAVCCKQKYATGVYTSGVVFEPRFYEGLADMLKKDELPIFNWVWFGLYRSEGGLNGYTYGMDVFGKEEMEVLNTDAEPEELRDFLASLASYVLACDVTLQDGETIGFSADDKHTITRSPGVSLPEEQMTLKIGYEPIKGDPEDDDDSIGMDDVSYHIENLEEKELPIDPINAYNHMAIYLRWCMEHDLMGGKFLAEHGEVVNQVKADPGNTDLRTFIREELFGCLFSALFNQKGRAFAHYYYGEIDAPYYPADIDDYALKYFGPSRYHSNEFQQEAYLFIPFDEDYYQAMAEVIEERFTNWQGQDFDEDTLEPSEVAQAIMEYLDCECTYFPSMADDDPIMSAYSYARRLGVREGFVPVLIQADDETQLECLVMNADPEHDADFYEFDLKTVEEYRKKMLSAPIKDGKAILEELTGQRKEEAEDDDLDWDEEVLGEMEGGEPNDRFANYWNDDTGMTYPLILAKIPVKNPWEIFAYLPFGNWNECPDTPDLMAVAKYWFEQHGAIPAAMSHDELEFELPTPISKERAMEVAVEQYGFCPDLDQNEDGSIGSLAAVLWQSTVWYFWWD</sequence>
<feature type="domain" description="Knr4/Smi1-like" evidence="3">
    <location>
        <begin position="1147"/>
        <end position="1286"/>
    </location>
</feature>
<gene>
    <name evidence="4" type="ORF">CHR60_04130</name>
</gene>
<dbReference type="InterPro" id="IPR019734">
    <property type="entry name" value="TPR_rpt"/>
</dbReference>
<dbReference type="SUPFAM" id="SSF160631">
    <property type="entry name" value="SMI1/KNR4-like"/>
    <property type="match status" value="1"/>
</dbReference>
<dbReference type="Pfam" id="PF09951">
    <property type="entry name" value="Imm33"/>
    <property type="match status" value="1"/>
</dbReference>
<dbReference type="Gene3D" id="3.40.1580.10">
    <property type="entry name" value="SMI1/KNR4-like"/>
    <property type="match status" value="1"/>
</dbReference>
<dbReference type="InterPro" id="IPR018958">
    <property type="entry name" value="Knr4/Smi1-like_dom"/>
</dbReference>
<evidence type="ECO:0000259" key="3">
    <source>
        <dbReference type="SMART" id="SM00860"/>
    </source>
</evidence>
<feature type="repeat" description="TPR" evidence="1">
    <location>
        <begin position="520"/>
        <end position="553"/>
    </location>
</feature>
<dbReference type="Pfam" id="PF14080">
    <property type="entry name" value="DUF4261"/>
    <property type="match status" value="1"/>
</dbReference>
<dbReference type="InterPro" id="IPR025357">
    <property type="entry name" value="DUF4261"/>
</dbReference>
<dbReference type="PROSITE" id="PS50005">
    <property type="entry name" value="TPR"/>
    <property type="match status" value="1"/>
</dbReference>
<dbReference type="InterPro" id="IPR057154">
    <property type="entry name" value="DUF7832"/>
</dbReference>
<comment type="caution">
    <text evidence="4">The sequence shown here is derived from an EMBL/GenBank/DDBJ whole genome shotgun (WGS) entry which is preliminary data.</text>
</comment>
<dbReference type="PANTHER" id="PTHR38743:SF2">
    <property type="entry name" value="DUF2185 DOMAIN-CONTAINING PROTEIN"/>
    <property type="match status" value="1"/>
</dbReference>
<dbReference type="InterPro" id="IPR028276">
    <property type="entry name" value="Imm68"/>
</dbReference>
<dbReference type="OrthoDB" id="4827574at2"/>
<dbReference type="InterPro" id="IPR025349">
    <property type="entry name" value="DUF4253"/>
</dbReference>
<feature type="region of interest" description="Disordered" evidence="2">
    <location>
        <begin position="1292"/>
        <end position="1314"/>
    </location>
</feature>
<dbReference type="InterPro" id="IPR018689">
    <property type="entry name" value="Imm33_dom"/>
</dbReference>
<reference evidence="4 5" key="1">
    <citation type="journal article" date="2017" name="Front. Microbiol.">
        <title>New Insights into the Diversity of the Genus Faecalibacterium.</title>
        <authorList>
            <person name="Benevides L."/>
            <person name="Burman S."/>
            <person name="Martin R."/>
            <person name="Robert V."/>
            <person name="Thomas M."/>
            <person name="Miquel S."/>
            <person name="Chain F."/>
            <person name="Sokol H."/>
            <person name="Bermudez-Humaran L.G."/>
            <person name="Morrison M."/>
            <person name="Langella P."/>
            <person name="Azevedo V.A."/>
            <person name="Chatel J.M."/>
            <person name="Soares S."/>
        </authorList>
    </citation>
    <scope>NUCLEOTIDE SEQUENCE [LARGE SCALE GENOMIC DNA]</scope>
    <source>
        <strain evidence="4 5">AHMP21</strain>
    </source>
</reference>
<accession>A0A2A7B7W5</accession>
<organism evidence="4 5">
    <name type="scientific">Faecalibacterium prausnitzii</name>
    <dbReference type="NCBI Taxonomy" id="853"/>
    <lineage>
        <taxon>Bacteria</taxon>
        <taxon>Bacillati</taxon>
        <taxon>Bacillota</taxon>
        <taxon>Clostridia</taxon>
        <taxon>Eubacteriales</taxon>
        <taxon>Oscillospiraceae</taxon>
        <taxon>Faecalibacterium</taxon>
    </lineage>
</organism>
<proteinExistence type="predicted"/>
<dbReference type="InterPro" id="IPR037883">
    <property type="entry name" value="Knr4/Smi1-like_sf"/>
</dbReference>
<dbReference type="EMBL" id="NOUV01000007">
    <property type="protein sequence ID" value="PDX87483.1"/>
    <property type="molecule type" value="Genomic_DNA"/>
</dbReference>
<dbReference type="InterPro" id="IPR011990">
    <property type="entry name" value="TPR-like_helical_dom_sf"/>
</dbReference>
<dbReference type="Pfam" id="PF14062">
    <property type="entry name" value="DUF4253"/>
    <property type="match status" value="1"/>
</dbReference>
<evidence type="ECO:0000256" key="2">
    <source>
        <dbReference type="SAM" id="MobiDB-lite"/>
    </source>
</evidence>
<dbReference type="SUPFAM" id="SSF48452">
    <property type="entry name" value="TPR-like"/>
    <property type="match status" value="1"/>
</dbReference>
<evidence type="ECO:0000313" key="4">
    <source>
        <dbReference type="EMBL" id="PDX87483.1"/>
    </source>
</evidence>